<organism evidence="1">
    <name type="scientific">Panstrongylus lignarius</name>
    <dbReference type="NCBI Taxonomy" id="156445"/>
    <lineage>
        <taxon>Eukaryota</taxon>
        <taxon>Metazoa</taxon>
        <taxon>Ecdysozoa</taxon>
        <taxon>Arthropoda</taxon>
        <taxon>Hexapoda</taxon>
        <taxon>Insecta</taxon>
        <taxon>Pterygota</taxon>
        <taxon>Neoptera</taxon>
        <taxon>Paraneoptera</taxon>
        <taxon>Hemiptera</taxon>
        <taxon>Heteroptera</taxon>
        <taxon>Panheteroptera</taxon>
        <taxon>Cimicomorpha</taxon>
        <taxon>Reduviidae</taxon>
        <taxon>Triatominae</taxon>
        <taxon>Panstrongylus</taxon>
    </lineage>
</organism>
<sequence>MSMWISLRTTTMLSDAAPLTSYTILPKIIPFSVDATLTFALILQKSLGANTHGCGFSTNFKSPKVANSNVQFCSVSPV</sequence>
<name>A0A224Y3L1_9HEMI</name>
<proteinExistence type="predicted"/>
<accession>A0A224Y3L1</accession>
<reference evidence="1" key="1">
    <citation type="journal article" date="2018" name="PLoS Negl. Trop. Dis.">
        <title>An insight into the salivary gland and fat body transcriptome of Panstrongylus lignarius (Hemiptera: Heteroptera), the main vector of Chagas disease in Peru.</title>
        <authorList>
            <person name="Nevoa J.C."/>
            <person name="Mendes M.T."/>
            <person name="da Silva M.V."/>
            <person name="Soares S.C."/>
            <person name="Oliveira C.J.F."/>
            <person name="Ribeiro J.M.C."/>
        </authorList>
    </citation>
    <scope>NUCLEOTIDE SEQUENCE</scope>
</reference>
<evidence type="ECO:0000313" key="1">
    <source>
        <dbReference type="EMBL" id="JAW15672.1"/>
    </source>
</evidence>
<dbReference type="AlphaFoldDB" id="A0A224Y3L1"/>
<protein>
    <submittedName>
        <fullName evidence="1">Putative secreted protein</fullName>
    </submittedName>
</protein>
<dbReference type="EMBL" id="GFTR01000754">
    <property type="protein sequence ID" value="JAW15672.1"/>
    <property type="molecule type" value="Transcribed_RNA"/>
</dbReference>